<feature type="transmembrane region" description="Helical" evidence="1">
    <location>
        <begin position="183"/>
        <end position="202"/>
    </location>
</feature>
<accession>A0A7Z0BAY8</accession>
<reference evidence="2 3" key="1">
    <citation type="submission" date="2020-07" db="EMBL/GenBank/DDBJ databases">
        <title>Exploring microbial biodiversity for novel pathways involved in the catabolism of aromatic compounds derived from lignin.</title>
        <authorList>
            <person name="Elkins J."/>
        </authorList>
    </citation>
    <scope>NUCLEOTIDE SEQUENCE [LARGE SCALE GENOMIC DNA]</scope>
    <source>
        <strain evidence="2 3">H2C3C</strain>
    </source>
</reference>
<keyword evidence="1" id="KW-0472">Membrane</keyword>
<dbReference type="RefSeq" id="WP_179745666.1">
    <property type="nucleotide sequence ID" value="NZ_JACCAS010000002.1"/>
</dbReference>
<evidence type="ECO:0000256" key="1">
    <source>
        <dbReference type="SAM" id="Phobius"/>
    </source>
</evidence>
<comment type="caution">
    <text evidence="2">The sequence shown here is derived from an EMBL/GenBank/DDBJ whole genome shotgun (WGS) entry which is preliminary data.</text>
</comment>
<feature type="transmembrane region" description="Helical" evidence="1">
    <location>
        <begin position="251"/>
        <end position="271"/>
    </location>
</feature>
<name>A0A7Z0BAY8_9BURK</name>
<sequence>MADVSNNKTTPRPVVISFVGYWILFQVLSVVATGFQALAGGYFGKVALYPGTSLSIPLQWCVQAAMTYGNYRIARALFAGDRRARLWYVGLSVLSAGLMFAFGSTLKFEFIVATCAFSVALMTTLFVGPGARYLESPGMIEAPFAAWKTPPVLLHIVASFGAYVVIMEVFSRQLPHTSTGWLGGPRPLMLVFAALLLLSHSLAPRTPGLPRETGIVLVVWSGFSTYMFSASDWMSHALYPKMLINWDWSDVIPWLISAAAIGVGLLVSTWARDGIPPEQPTF</sequence>
<dbReference type="AlphaFoldDB" id="A0A7Z0BAY8"/>
<keyword evidence="1" id="KW-1133">Transmembrane helix</keyword>
<feature type="transmembrane region" description="Helical" evidence="1">
    <location>
        <begin position="21"/>
        <end position="44"/>
    </location>
</feature>
<protein>
    <submittedName>
        <fullName evidence="2">Uncharacterized protein</fullName>
    </submittedName>
</protein>
<feature type="transmembrane region" description="Helical" evidence="1">
    <location>
        <begin position="152"/>
        <end position="171"/>
    </location>
</feature>
<feature type="transmembrane region" description="Helical" evidence="1">
    <location>
        <begin position="86"/>
        <end position="104"/>
    </location>
</feature>
<feature type="transmembrane region" description="Helical" evidence="1">
    <location>
        <begin position="214"/>
        <end position="231"/>
    </location>
</feature>
<organism evidence="2 3">
    <name type="scientific">Paraburkholderia bryophila</name>
    <dbReference type="NCBI Taxonomy" id="420952"/>
    <lineage>
        <taxon>Bacteria</taxon>
        <taxon>Pseudomonadati</taxon>
        <taxon>Pseudomonadota</taxon>
        <taxon>Betaproteobacteria</taxon>
        <taxon>Burkholderiales</taxon>
        <taxon>Burkholderiaceae</taxon>
        <taxon>Paraburkholderia</taxon>
    </lineage>
</organism>
<evidence type="ECO:0000313" key="2">
    <source>
        <dbReference type="EMBL" id="NYH25882.1"/>
    </source>
</evidence>
<evidence type="ECO:0000313" key="3">
    <source>
        <dbReference type="Proteomes" id="UP000540929"/>
    </source>
</evidence>
<feature type="transmembrane region" description="Helical" evidence="1">
    <location>
        <begin position="110"/>
        <end position="131"/>
    </location>
</feature>
<feature type="transmembrane region" description="Helical" evidence="1">
    <location>
        <begin position="56"/>
        <end position="74"/>
    </location>
</feature>
<dbReference type="EMBL" id="JACCAS010000002">
    <property type="protein sequence ID" value="NYH25882.1"/>
    <property type="molecule type" value="Genomic_DNA"/>
</dbReference>
<gene>
    <name evidence="2" type="ORF">GGD40_005453</name>
</gene>
<keyword evidence="3" id="KW-1185">Reference proteome</keyword>
<proteinExistence type="predicted"/>
<dbReference type="Proteomes" id="UP000540929">
    <property type="component" value="Unassembled WGS sequence"/>
</dbReference>
<keyword evidence="1" id="KW-0812">Transmembrane</keyword>